<dbReference type="Gene3D" id="2.160.10.10">
    <property type="entry name" value="Hexapeptide repeat proteins"/>
    <property type="match status" value="1"/>
</dbReference>
<proteinExistence type="inferred from homology"/>
<gene>
    <name evidence="3" type="ORF">IM816_14445</name>
</gene>
<dbReference type="InterPro" id="IPR050179">
    <property type="entry name" value="Trans_hexapeptide_repeat"/>
</dbReference>
<dbReference type="InterPro" id="IPR008894">
    <property type="entry name" value="QdtA_cupin_dom"/>
</dbReference>
<evidence type="ECO:0000313" key="4">
    <source>
        <dbReference type="Proteomes" id="UP001056681"/>
    </source>
</evidence>
<feature type="domain" description="Sugar 3,4-ketoisomerase QdtA cupin" evidence="2">
    <location>
        <begin position="201"/>
        <end position="328"/>
    </location>
</feature>
<dbReference type="SUPFAM" id="SSF51182">
    <property type="entry name" value="RmlC-like cupins"/>
    <property type="match status" value="1"/>
</dbReference>
<comment type="similarity">
    <text evidence="1">Belongs to the transferase hexapeptide repeat family.</text>
</comment>
<dbReference type="PANTHER" id="PTHR43300:SF7">
    <property type="entry name" value="UDP-N-ACETYLBACILLOSAMINE N-ACETYLTRANSFERASE"/>
    <property type="match status" value="1"/>
</dbReference>
<reference evidence="3" key="1">
    <citation type="submission" date="2020-10" db="EMBL/GenBank/DDBJ databases">
        <title>Whole-genome sequence of Luteibacter sp. EIF3.</title>
        <authorList>
            <person name="Friedrich I."/>
            <person name="Hertel R."/>
            <person name="Daniel R."/>
        </authorList>
    </citation>
    <scope>NUCLEOTIDE SEQUENCE</scope>
    <source>
        <strain evidence="3">EIF3</strain>
    </source>
</reference>
<dbReference type="SUPFAM" id="SSF51161">
    <property type="entry name" value="Trimeric LpxA-like enzymes"/>
    <property type="match status" value="1"/>
</dbReference>
<dbReference type="Proteomes" id="UP001056681">
    <property type="component" value="Chromosome"/>
</dbReference>
<dbReference type="Gene3D" id="2.60.120.10">
    <property type="entry name" value="Jelly Rolls"/>
    <property type="match status" value="1"/>
</dbReference>
<dbReference type="PANTHER" id="PTHR43300">
    <property type="entry name" value="ACETYLTRANSFERASE"/>
    <property type="match status" value="1"/>
</dbReference>
<dbReference type="Pfam" id="PF05523">
    <property type="entry name" value="FdtA"/>
    <property type="match status" value="1"/>
</dbReference>
<evidence type="ECO:0000256" key="1">
    <source>
        <dbReference type="ARBA" id="ARBA00007274"/>
    </source>
</evidence>
<dbReference type="EMBL" id="CP063231">
    <property type="protein sequence ID" value="URL57801.1"/>
    <property type="molecule type" value="Genomic_DNA"/>
</dbReference>
<sequence length="338" mass="35830">MPGELMKIPSSAPSALCRYSSTFHPRRLNTPLVSRVCNTTDDNPLKGFQGMISPQANINSNATIGQGSRVAEGATLGPGVALGNDVNVAEGAILVHAVIGDNVEIGPGAMLCGNAGATLRVEPGVVIMAGAVVSAPVVIATGARIQPGAVVVRDVPPHAIVTGNPAQIIGYTVSSDGDAPVSVDASGSNRDASVTPTLVRGVTLHRFPKILDLRGNLTVGEFGRTVPFEPKRYFMVFGVPNAEIRGEHAHRECKQFLLCTQGRCSVVADDGHHREEFLLDDPSVGIYLPPLTWGVQYKYSPDAVLLVFASHYYDSAEYIRSYQEFRTLTAGIKNEGNA</sequence>
<evidence type="ECO:0000313" key="3">
    <source>
        <dbReference type="EMBL" id="URL57801.1"/>
    </source>
</evidence>
<dbReference type="InterPro" id="IPR011051">
    <property type="entry name" value="RmlC_Cupin_sf"/>
</dbReference>
<name>A0ABY4SZQ3_9GAMM</name>
<protein>
    <submittedName>
        <fullName evidence="3">WxcM-like domain-containing protein</fullName>
    </submittedName>
</protein>
<accession>A0ABY4SZQ3</accession>
<organism evidence="3 4">
    <name type="scientific">Luteibacter flocculans</name>
    <dbReference type="NCBI Taxonomy" id="2780091"/>
    <lineage>
        <taxon>Bacteria</taxon>
        <taxon>Pseudomonadati</taxon>
        <taxon>Pseudomonadota</taxon>
        <taxon>Gammaproteobacteria</taxon>
        <taxon>Lysobacterales</taxon>
        <taxon>Rhodanobacteraceae</taxon>
        <taxon>Luteibacter</taxon>
    </lineage>
</organism>
<keyword evidence="4" id="KW-1185">Reference proteome</keyword>
<dbReference type="InterPro" id="IPR011004">
    <property type="entry name" value="Trimer_LpxA-like_sf"/>
</dbReference>
<evidence type="ECO:0000259" key="2">
    <source>
        <dbReference type="Pfam" id="PF05523"/>
    </source>
</evidence>
<dbReference type="InterPro" id="IPR014710">
    <property type="entry name" value="RmlC-like_jellyroll"/>
</dbReference>
<dbReference type="CDD" id="cd20292">
    <property type="entry name" value="cupin_QdtA-like"/>
    <property type="match status" value="1"/>
</dbReference>